<evidence type="ECO:0000313" key="3">
    <source>
        <dbReference type="Proteomes" id="UP000606172"/>
    </source>
</evidence>
<organism evidence="2 3">
    <name type="scientific">Sinosporangium siamense</name>
    <dbReference type="NCBI Taxonomy" id="1367973"/>
    <lineage>
        <taxon>Bacteria</taxon>
        <taxon>Bacillati</taxon>
        <taxon>Actinomycetota</taxon>
        <taxon>Actinomycetes</taxon>
        <taxon>Streptosporangiales</taxon>
        <taxon>Streptosporangiaceae</taxon>
        <taxon>Sinosporangium</taxon>
    </lineage>
</organism>
<dbReference type="Gene3D" id="3.50.50.60">
    <property type="entry name" value="FAD/NAD(P)-binding domain"/>
    <property type="match status" value="1"/>
</dbReference>
<evidence type="ECO:0000313" key="2">
    <source>
        <dbReference type="EMBL" id="GII96751.1"/>
    </source>
</evidence>
<reference evidence="2" key="1">
    <citation type="submission" date="2021-01" db="EMBL/GenBank/DDBJ databases">
        <title>Whole genome shotgun sequence of Sinosporangium siamense NBRC 109515.</title>
        <authorList>
            <person name="Komaki H."/>
            <person name="Tamura T."/>
        </authorList>
    </citation>
    <scope>NUCLEOTIDE SEQUENCE</scope>
    <source>
        <strain evidence="2">NBRC 109515</strain>
    </source>
</reference>
<keyword evidence="3" id="KW-1185">Reference proteome</keyword>
<gene>
    <name evidence="2" type="ORF">Ssi02_69820</name>
</gene>
<dbReference type="EMBL" id="BOOW01000049">
    <property type="protein sequence ID" value="GII96751.1"/>
    <property type="molecule type" value="Genomic_DNA"/>
</dbReference>
<sequence>MTLEARDRAYVERRQRAGILEQGTVDILRAAGAGERMDREGLVHDGIDLRFAGRAHHLDFPALTGGRRVMVYAQTEVVKDLVALQLRDGGPLAFEAEVRAVEGAGTERPVIRYLHEGREHTRSCDYVVGCDGFHGVARRAVPERVRTTFKRT</sequence>
<feature type="domain" description="FAD-binding" evidence="1">
    <location>
        <begin position="3"/>
        <end position="147"/>
    </location>
</feature>
<name>A0A919VAR3_9ACTN</name>
<evidence type="ECO:0000259" key="1">
    <source>
        <dbReference type="Pfam" id="PF01494"/>
    </source>
</evidence>
<dbReference type="Proteomes" id="UP000606172">
    <property type="component" value="Unassembled WGS sequence"/>
</dbReference>
<dbReference type="SUPFAM" id="SSF51905">
    <property type="entry name" value="FAD/NAD(P)-binding domain"/>
    <property type="match status" value="1"/>
</dbReference>
<dbReference type="InterPro" id="IPR036188">
    <property type="entry name" value="FAD/NAD-bd_sf"/>
</dbReference>
<comment type="caution">
    <text evidence="2">The sequence shown here is derived from an EMBL/GenBank/DDBJ whole genome shotgun (WGS) entry which is preliminary data.</text>
</comment>
<dbReference type="Pfam" id="PF01494">
    <property type="entry name" value="FAD_binding_3"/>
    <property type="match status" value="1"/>
</dbReference>
<protein>
    <recommendedName>
        <fullName evidence="1">FAD-binding domain-containing protein</fullName>
    </recommendedName>
</protein>
<accession>A0A919VAR3</accession>
<proteinExistence type="predicted"/>
<dbReference type="InterPro" id="IPR002938">
    <property type="entry name" value="FAD-bd"/>
</dbReference>
<dbReference type="GO" id="GO:0071949">
    <property type="term" value="F:FAD binding"/>
    <property type="evidence" value="ECO:0007669"/>
    <property type="project" value="InterPro"/>
</dbReference>
<dbReference type="AlphaFoldDB" id="A0A919VAR3"/>